<comment type="similarity">
    <text evidence="1 2">Belongs to the iron/ascorbate-dependent oxidoreductase family.</text>
</comment>
<keyword evidence="2" id="KW-0479">Metal-binding</keyword>
<keyword evidence="5" id="KW-1185">Reference proteome</keyword>
<comment type="caution">
    <text evidence="4">The sequence shown here is derived from an EMBL/GenBank/DDBJ whole genome shotgun (WGS) entry which is preliminary data.</text>
</comment>
<feature type="domain" description="Fe2OG dioxygenase" evidence="3">
    <location>
        <begin position="185"/>
        <end position="291"/>
    </location>
</feature>
<name>A0A364L2J7_TALAM</name>
<dbReference type="PANTHER" id="PTHR47990">
    <property type="entry name" value="2-OXOGLUTARATE (2OG) AND FE(II)-DEPENDENT OXYGENASE SUPERFAMILY PROTEIN-RELATED"/>
    <property type="match status" value="1"/>
</dbReference>
<dbReference type="Proteomes" id="UP000249363">
    <property type="component" value="Unassembled WGS sequence"/>
</dbReference>
<proteinExistence type="inferred from homology"/>
<dbReference type="GeneID" id="63795179"/>
<dbReference type="AlphaFoldDB" id="A0A364L2J7"/>
<dbReference type="InterPro" id="IPR044861">
    <property type="entry name" value="IPNS-like_FE2OG_OXY"/>
</dbReference>
<reference evidence="4 5" key="1">
    <citation type="journal article" date="2017" name="Biotechnol. Biofuels">
        <title>Differential beta-glucosidase expression as a function of carbon source availability in Talaromyces amestolkiae: a genomic and proteomic approach.</title>
        <authorList>
            <person name="de Eugenio L.I."/>
            <person name="Mendez-Liter J.A."/>
            <person name="Nieto-Dominguez M."/>
            <person name="Alonso L."/>
            <person name="Gil-Munoz J."/>
            <person name="Barriuso J."/>
            <person name="Prieto A."/>
            <person name="Martinez M.J."/>
        </authorList>
    </citation>
    <scope>NUCLEOTIDE SEQUENCE [LARGE SCALE GENOMIC DNA]</scope>
    <source>
        <strain evidence="4 5">CIB</strain>
    </source>
</reference>
<evidence type="ECO:0000313" key="4">
    <source>
        <dbReference type="EMBL" id="RAO69951.1"/>
    </source>
</evidence>
<dbReference type="PRINTS" id="PR00682">
    <property type="entry name" value="IPNSYNTHASE"/>
</dbReference>
<dbReference type="InterPro" id="IPR026992">
    <property type="entry name" value="DIOX_N"/>
</dbReference>
<dbReference type="InterPro" id="IPR027443">
    <property type="entry name" value="IPNS-like_sf"/>
</dbReference>
<dbReference type="STRING" id="1196081.A0A364L2J7"/>
<dbReference type="GO" id="GO:0016491">
    <property type="term" value="F:oxidoreductase activity"/>
    <property type="evidence" value="ECO:0007669"/>
    <property type="project" value="UniProtKB-KW"/>
</dbReference>
<dbReference type="Pfam" id="PF03171">
    <property type="entry name" value="2OG-FeII_Oxy"/>
    <property type="match status" value="1"/>
</dbReference>
<evidence type="ECO:0000259" key="3">
    <source>
        <dbReference type="PROSITE" id="PS51471"/>
    </source>
</evidence>
<keyword evidence="2" id="KW-0560">Oxidoreductase</keyword>
<dbReference type="InterPro" id="IPR050231">
    <property type="entry name" value="Iron_ascorbate_oxido_reductase"/>
</dbReference>
<evidence type="ECO:0000313" key="5">
    <source>
        <dbReference type="Proteomes" id="UP000249363"/>
    </source>
</evidence>
<keyword evidence="2" id="KW-0408">Iron</keyword>
<dbReference type="Pfam" id="PF14226">
    <property type="entry name" value="DIOX_N"/>
    <property type="match status" value="1"/>
</dbReference>
<dbReference type="GO" id="GO:0044283">
    <property type="term" value="P:small molecule biosynthetic process"/>
    <property type="evidence" value="ECO:0007669"/>
    <property type="project" value="UniProtKB-ARBA"/>
</dbReference>
<dbReference type="InterPro" id="IPR005123">
    <property type="entry name" value="Oxoglu/Fe-dep_dioxygenase_dom"/>
</dbReference>
<dbReference type="EMBL" id="MIKG01000010">
    <property type="protein sequence ID" value="RAO69951.1"/>
    <property type="molecule type" value="Genomic_DNA"/>
</dbReference>
<protein>
    <recommendedName>
        <fullName evidence="3">Fe2OG dioxygenase domain-containing protein</fullName>
    </recommendedName>
</protein>
<dbReference type="RefSeq" id="XP_040734467.1">
    <property type="nucleotide sequence ID" value="XM_040878496.1"/>
</dbReference>
<gene>
    <name evidence="4" type="ORF">BHQ10_005963</name>
</gene>
<dbReference type="SUPFAM" id="SSF51197">
    <property type="entry name" value="Clavaminate synthase-like"/>
    <property type="match status" value="1"/>
</dbReference>
<organism evidence="4 5">
    <name type="scientific">Talaromyces amestolkiae</name>
    <dbReference type="NCBI Taxonomy" id="1196081"/>
    <lineage>
        <taxon>Eukaryota</taxon>
        <taxon>Fungi</taxon>
        <taxon>Dikarya</taxon>
        <taxon>Ascomycota</taxon>
        <taxon>Pezizomycotina</taxon>
        <taxon>Eurotiomycetes</taxon>
        <taxon>Eurotiomycetidae</taxon>
        <taxon>Eurotiales</taxon>
        <taxon>Trichocomaceae</taxon>
        <taxon>Talaromyces</taxon>
        <taxon>Talaromyces sect. Talaromyces</taxon>
    </lineage>
</organism>
<evidence type="ECO:0000256" key="2">
    <source>
        <dbReference type="RuleBase" id="RU003682"/>
    </source>
</evidence>
<accession>A0A364L2J7</accession>
<dbReference type="GO" id="GO:0046872">
    <property type="term" value="F:metal ion binding"/>
    <property type="evidence" value="ECO:0007669"/>
    <property type="project" value="UniProtKB-KW"/>
</dbReference>
<dbReference type="Gene3D" id="2.60.120.330">
    <property type="entry name" value="B-lactam Antibiotic, Isopenicillin N Synthase, Chain"/>
    <property type="match status" value="1"/>
</dbReference>
<dbReference type="PROSITE" id="PS51471">
    <property type="entry name" value="FE2OG_OXY"/>
    <property type="match status" value="1"/>
</dbReference>
<sequence length="330" mass="37797">MPSSTKSSFYLPSVNITPYLQDPDSSEAQKVIDDIRTACRSTGFFQLLGHGIPRTLQQSVFDAGKRFFALPTDVKLGMDCRRNVGFRGYDAMASQSYESGVLPDLKEGFMMGTDMSENDFRVINRRFFMGPNVWPPESLLKKEDFRQPLETYFEAMMKLCWTVMDLVAATLPYGPNIFDEWKANDPACPFRLLHYPPTPEPVEGQKRQLGSSAHTDFGAITLLLQDEHAGLEIQDRETGEWIPVPPKEDAYVINMGDMISRITDGHYKSSIHRVINRNSNDRYSIVFFFDGNIDYKLRRLDSKVQSEDEALTVEEHMEERRNTTYGLKKK</sequence>
<evidence type="ECO:0000256" key="1">
    <source>
        <dbReference type="ARBA" id="ARBA00008056"/>
    </source>
</evidence>
<dbReference type="OrthoDB" id="288590at2759"/>